<gene>
    <name evidence="3" type="ORF">BDZ90DRAFT_169051</name>
</gene>
<dbReference type="GeneID" id="37025490"/>
<dbReference type="InterPro" id="IPR039367">
    <property type="entry name" value="Och1-like"/>
</dbReference>
<dbReference type="GO" id="GO:0006487">
    <property type="term" value="P:protein N-linked glycosylation"/>
    <property type="evidence" value="ECO:0007669"/>
    <property type="project" value="TreeGrafter"/>
</dbReference>
<dbReference type="Pfam" id="PF04488">
    <property type="entry name" value="Gly_transf_sug"/>
    <property type="match status" value="1"/>
</dbReference>
<evidence type="ECO:0000313" key="4">
    <source>
        <dbReference type="Proteomes" id="UP000245884"/>
    </source>
</evidence>
<name>A0A316UX19_9BASI</name>
<dbReference type="GO" id="GO:0000136">
    <property type="term" value="C:mannan polymerase complex"/>
    <property type="evidence" value="ECO:0007669"/>
    <property type="project" value="TreeGrafter"/>
</dbReference>
<accession>A0A316UX19</accession>
<dbReference type="SUPFAM" id="SSF53448">
    <property type="entry name" value="Nucleotide-diphospho-sugar transferases"/>
    <property type="match status" value="1"/>
</dbReference>
<organism evidence="3 4">
    <name type="scientific">Jaminaea rosea</name>
    <dbReference type="NCBI Taxonomy" id="1569628"/>
    <lineage>
        <taxon>Eukaryota</taxon>
        <taxon>Fungi</taxon>
        <taxon>Dikarya</taxon>
        <taxon>Basidiomycota</taxon>
        <taxon>Ustilaginomycotina</taxon>
        <taxon>Exobasidiomycetes</taxon>
        <taxon>Microstromatales</taxon>
        <taxon>Microstromatales incertae sedis</taxon>
        <taxon>Jaminaea</taxon>
    </lineage>
</organism>
<proteinExistence type="inferred from homology"/>
<keyword evidence="4" id="KW-1185">Reference proteome</keyword>
<dbReference type="Gene3D" id="3.90.550.20">
    <property type="match status" value="1"/>
</dbReference>
<dbReference type="InterPro" id="IPR007577">
    <property type="entry name" value="GlycoTrfase_DXD_sugar-bd_CS"/>
</dbReference>
<keyword evidence="2" id="KW-1133">Transmembrane helix</keyword>
<dbReference type="PANTHER" id="PTHR31834">
    <property type="entry name" value="INITIATION-SPECIFIC ALPHA-1,6-MANNOSYLTRANSFERASE"/>
    <property type="match status" value="1"/>
</dbReference>
<comment type="similarity">
    <text evidence="1">Belongs to the glycosyltransferase 32 family.</text>
</comment>
<reference evidence="3 4" key="1">
    <citation type="journal article" date="2018" name="Mol. Biol. Evol.">
        <title>Broad Genomic Sampling Reveals a Smut Pathogenic Ancestry of the Fungal Clade Ustilaginomycotina.</title>
        <authorList>
            <person name="Kijpornyongpan T."/>
            <person name="Mondo S.J."/>
            <person name="Barry K."/>
            <person name="Sandor L."/>
            <person name="Lee J."/>
            <person name="Lipzen A."/>
            <person name="Pangilinan J."/>
            <person name="LaButti K."/>
            <person name="Hainaut M."/>
            <person name="Henrissat B."/>
            <person name="Grigoriev I.V."/>
            <person name="Spatafora J.W."/>
            <person name="Aime M.C."/>
        </authorList>
    </citation>
    <scope>NUCLEOTIDE SEQUENCE [LARGE SCALE GENOMIC DNA]</scope>
    <source>
        <strain evidence="3 4">MCA 5214</strain>
    </source>
</reference>
<sequence length="460" mass="51841">MSSASWLPTASSWKGKAAAYQDEEEDAGLLLENRSDWQKGHQSIASAGPKRSSQRAPKVVFWIVGAFAFLCAVGLIGSWMFGKDSHLPSREDGPTREQAYQRRLAQLHKELDVASLRDEFNLHGDIPDYTAYIARLRSTYDKYFTPTKTSSMVGDPWSHVEAHLDPLRTSDSKAIPHIVSSSAKNKSQIMPAFSSWAEKNKGWKVSLFDDEDASKFIASTFNELGIDQKQQGSFSNLLTKMPSNILRVDTFRYFRIFFSGGLYVDSDTSCRHAMADWPGLKGPHPKVAHGGDDVLRFLTSVARENLTIADDGAAPRWTPPSLVMGLEEDSFMAREDWRAMTFAKPLQITQWAFMAEPFHPVLLDALGTVMDRTVHELEKGTEGDYINKILEWTGPGMLTDAVWRYMGALYGATPRDFTFNQKAVRVGGMLMLPHMAFRAPDEPKDDLLRPIVHHHKHEWW</sequence>
<evidence type="ECO:0000313" key="3">
    <source>
        <dbReference type="EMBL" id="PWN27665.1"/>
    </source>
</evidence>
<dbReference type="GO" id="GO:0000009">
    <property type="term" value="F:alpha-1,6-mannosyltransferase activity"/>
    <property type="evidence" value="ECO:0007669"/>
    <property type="project" value="InterPro"/>
</dbReference>
<dbReference type="AlphaFoldDB" id="A0A316UX19"/>
<protein>
    <recommendedName>
        <fullName evidence="5">Glycosyltransferase family 32 protein</fullName>
    </recommendedName>
</protein>
<keyword evidence="2" id="KW-0472">Membrane</keyword>
<keyword evidence="2" id="KW-0812">Transmembrane</keyword>
<dbReference type="PANTHER" id="PTHR31834:SF1">
    <property type="entry name" value="INITIATION-SPECIFIC ALPHA-1,6-MANNOSYLTRANSFERASE"/>
    <property type="match status" value="1"/>
</dbReference>
<dbReference type="Proteomes" id="UP000245884">
    <property type="component" value="Unassembled WGS sequence"/>
</dbReference>
<dbReference type="RefSeq" id="XP_025362277.1">
    <property type="nucleotide sequence ID" value="XM_025503667.1"/>
</dbReference>
<dbReference type="InterPro" id="IPR029044">
    <property type="entry name" value="Nucleotide-diphossugar_trans"/>
</dbReference>
<evidence type="ECO:0000256" key="1">
    <source>
        <dbReference type="ARBA" id="ARBA00009003"/>
    </source>
</evidence>
<evidence type="ECO:0000256" key="2">
    <source>
        <dbReference type="SAM" id="Phobius"/>
    </source>
</evidence>
<feature type="transmembrane region" description="Helical" evidence="2">
    <location>
        <begin position="59"/>
        <end position="81"/>
    </location>
</feature>
<evidence type="ECO:0008006" key="5">
    <source>
        <dbReference type="Google" id="ProtNLM"/>
    </source>
</evidence>
<dbReference type="EMBL" id="KZ819667">
    <property type="protein sequence ID" value="PWN27665.1"/>
    <property type="molecule type" value="Genomic_DNA"/>
</dbReference>
<dbReference type="STRING" id="1569628.A0A316UX19"/>
<dbReference type="OrthoDB" id="409543at2759"/>